<comment type="caution">
    <text evidence="1">The sequence shown here is derived from an EMBL/GenBank/DDBJ whole genome shotgun (WGS) entry which is preliminary data.</text>
</comment>
<evidence type="ECO:0000313" key="2">
    <source>
        <dbReference type="Proteomes" id="UP000541558"/>
    </source>
</evidence>
<organism evidence="1 2">
    <name type="scientific">Ephemerocybe angulata</name>
    <dbReference type="NCBI Taxonomy" id="980116"/>
    <lineage>
        <taxon>Eukaryota</taxon>
        <taxon>Fungi</taxon>
        <taxon>Dikarya</taxon>
        <taxon>Basidiomycota</taxon>
        <taxon>Agaricomycotina</taxon>
        <taxon>Agaricomycetes</taxon>
        <taxon>Agaricomycetidae</taxon>
        <taxon>Agaricales</taxon>
        <taxon>Agaricineae</taxon>
        <taxon>Psathyrellaceae</taxon>
        <taxon>Ephemerocybe</taxon>
    </lineage>
</organism>
<sequence length="74" mass="7936">MDLFLTLGLPELVAELGEDFDVSTLIPSEAATQPQLGSNSEAGPVDSDSYQRAYFLLVILSIVVRHTSSLNIGL</sequence>
<keyword evidence="2" id="KW-1185">Reference proteome</keyword>
<proteinExistence type="predicted"/>
<dbReference type="AlphaFoldDB" id="A0A8H5F6W4"/>
<name>A0A8H5F6W4_9AGAR</name>
<reference evidence="1 2" key="1">
    <citation type="journal article" date="2020" name="ISME J.">
        <title>Uncovering the hidden diversity of litter-decomposition mechanisms in mushroom-forming fungi.</title>
        <authorList>
            <person name="Floudas D."/>
            <person name="Bentzer J."/>
            <person name="Ahren D."/>
            <person name="Johansson T."/>
            <person name="Persson P."/>
            <person name="Tunlid A."/>
        </authorList>
    </citation>
    <scope>NUCLEOTIDE SEQUENCE [LARGE SCALE GENOMIC DNA]</scope>
    <source>
        <strain evidence="1 2">CBS 175.51</strain>
    </source>
</reference>
<dbReference type="Proteomes" id="UP000541558">
    <property type="component" value="Unassembled WGS sequence"/>
</dbReference>
<evidence type="ECO:0000313" key="1">
    <source>
        <dbReference type="EMBL" id="KAF5325737.1"/>
    </source>
</evidence>
<dbReference type="EMBL" id="JAACJK010000163">
    <property type="protein sequence ID" value="KAF5325737.1"/>
    <property type="molecule type" value="Genomic_DNA"/>
</dbReference>
<protein>
    <submittedName>
        <fullName evidence="1">Uncharacterized protein</fullName>
    </submittedName>
</protein>
<gene>
    <name evidence="1" type="ORF">D9611_000643</name>
</gene>
<accession>A0A8H5F6W4</accession>